<evidence type="ECO:0000256" key="9">
    <source>
        <dbReference type="ARBA" id="ARBA00023326"/>
    </source>
</evidence>
<dbReference type="Gene3D" id="3.40.50.1700">
    <property type="entry name" value="Glycoside hydrolase family 3 C-terminal domain"/>
    <property type="match status" value="1"/>
</dbReference>
<dbReference type="Gene3D" id="2.60.120.260">
    <property type="entry name" value="Galactose-binding domain-like"/>
    <property type="match status" value="1"/>
</dbReference>
<dbReference type="Gene3D" id="3.20.20.300">
    <property type="entry name" value="Glycoside hydrolase, family 3, N-terminal domain"/>
    <property type="match status" value="1"/>
</dbReference>
<evidence type="ECO:0000313" key="13">
    <source>
        <dbReference type="Proteomes" id="UP000027920"/>
    </source>
</evidence>
<dbReference type="VEuPathDB" id="FungiDB:A1O9_04114"/>
<dbReference type="InterPro" id="IPR026891">
    <property type="entry name" value="Fn3-like"/>
</dbReference>
<dbReference type="InterPro" id="IPR050288">
    <property type="entry name" value="Cellulose_deg_GH3"/>
</dbReference>
<evidence type="ECO:0000256" key="10">
    <source>
        <dbReference type="RuleBase" id="RU361161"/>
    </source>
</evidence>
<keyword evidence="6" id="KW-0325">Glycoprotein</keyword>
<dbReference type="InterPro" id="IPR001764">
    <property type="entry name" value="Glyco_hydro_3_N"/>
</dbReference>
<dbReference type="InterPro" id="IPR011658">
    <property type="entry name" value="PA14_dom"/>
</dbReference>
<dbReference type="Pfam" id="PF01915">
    <property type="entry name" value="Glyco_hydro_3_C"/>
    <property type="match status" value="1"/>
</dbReference>
<dbReference type="InterPro" id="IPR002772">
    <property type="entry name" value="Glyco_hydro_3_C"/>
</dbReference>
<dbReference type="GO" id="GO:0030245">
    <property type="term" value="P:cellulose catabolic process"/>
    <property type="evidence" value="ECO:0007669"/>
    <property type="project" value="UniProtKB-UniPathway"/>
</dbReference>
<evidence type="ECO:0000256" key="6">
    <source>
        <dbReference type="ARBA" id="ARBA00023180"/>
    </source>
</evidence>
<dbReference type="SMART" id="SM01217">
    <property type="entry name" value="Fn3_like"/>
    <property type="match status" value="1"/>
</dbReference>
<dbReference type="Pfam" id="PF07691">
    <property type="entry name" value="PA14"/>
    <property type="match status" value="1"/>
</dbReference>
<comment type="caution">
    <text evidence="12">The sequence shown here is derived from an EMBL/GenBank/DDBJ whole genome shotgun (WGS) entry which is preliminary data.</text>
</comment>
<dbReference type="EC" id="3.2.1.21" evidence="4 10"/>
<accession>A0A072PUU1</accession>
<dbReference type="InterPro" id="IPR013783">
    <property type="entry name" value="Ig-like_fold"/>
</dbReference>
<dbReference type="HOGENOM" id="CLU_004542_4_0_1"/>
<dbReference type="PANTHER" id="PTHR42715:SF13">
    <property type="entry name" value="BETA-GLUCOSIDASE K-RELATED"/>
    <property type="match status" value="1"/>
</dbReference>
<dbReference type="EMBL" id="AMGV01000003">
    <property type="protein sequence ID" value="KEF59270.1"/>
    <property type="molecule type" value="Genomic_DNA"/>
</dbReference>
<dbReference type="PRINTS" id="PR00133">
    <property type="entry name" value="GLHYDRLASE3"/>
</dbReference>
<dbReference type="UniPathway" id="UPA00696"/>
<protein>
    <recommendedName>
        <fullName evidence="4 10">beta-glucosidase</fullName>
        <ecNumber evidence="4 10">3.2.1.21</ecNumber>
    </recommendedName>
</protein>
<feature type="domain" description="PA14" evidence="11">
    <location>
        <begin position="402"/>
        <end position="561"/>
    </location>
</feature>
<dbReference type="STRING" id="1182545.A0A072PUU1"/>
<dbReference type="GO" id="GO:0008422">
    <property type="term" value="F:beta-glucosidase activity"/>
    <property type="evidence" value="ECO:0007669"/>
    <property type="project" value="UniProtKB-EC"/>
</dbReference>
<dbReference type="PANTHER" id="PTHR42715">
    <property type="entry name" value="BETA-GLUCOSIDASE"/>
    <property type="match status" value="1"/>
</dbReference>
<evidence type="ECO:0000313" key="12">
    <source>
        <dbReference type="EMBL" id="KEF59270.1"/>
    </source>
</evidence>
<keyword evidence="9 10" id="KW-0624">Polysaccharide degradation</keyword>
<dbReference type="InterPro" id="IPR036962">
    <property type="entry name" value="Glyco_hydro_3_N_sf"/>
</dbReference>
<keyword evidence="8 10" id="KW-0326">Glycosidase</keyword>
<evidence type="ECO:0000256" key="3">
    <source>
        <dbReference type="ARBA" id="ARBA00005336"/>
    </source>
</evidence>
<dbReference type="AlphaFoldDB" id="A0A072PUU1"/>
<dbReference type="InterPro" id="IPR037524">
    <property type="entry name" value="PA14/GLEYA"/>
</dbReference>
<dbReference type="Pfam" id="PF14310">
    <property type="entry name" value="Fn3-like"/>
    <property type="match status" value="1"/>
</dbReference>
<dbReference type="GeneID" id="25279047"/>
<dbReference type="Gene3D" id="2.60.40.10">
    <property type="entry name" value="Immunoglobulins"/>
    <property type="match status" value="1"/>
</dbReference>
<evidence type="ECO:0000256" key="7">
    <source>
        <dbReference type="ARBA" id="ARBA00023277"/>
    </source>
</evidence>
<evidence type="ECO:0000259" key="11">
    <source>
        <dbReference type="PROSITE" id="PS51820"/>
    </source>
</evidence>
<proteinExistence type="inferred from homology"/>
<dbReference type="InterPro" id="IPR036881">
    <property type="entry name" value="Glyco_hydro_3_C_sf"/>
</dbReference>
<sequence length="839" mass="90675">MPLLYSNVNIDLFLQEASLLEKISLLAGADLWHTTPIPRFGVPAIKTTDGPNGARGCKYFNPVPAACIPSGGALGATWNDELIQQAGELLSKECAAKGAHVWLGPNVNIPRSPLNGRAFECFSEDPHLSGMLAAAIIRGVQSGGTLAALKHFVANDQETEKISIDVSVSDRALREIYLMPFQIALRDSNPGVVMSSYNKVQGTHASESPKLLDQILRKEWGFGGLVMSDWYGTYSCEAALIAGLDIEMPGPPRHRTRGIVQAIATGKLNAYVIDVRVRKILEFINQAASTPVAEVEAIRDVPNDRVFNRLLATESIVLLKNSAGTLPINPQECNEVAIIGPNAKLPGACGGGSADLRPYYTTSIFQGIKGSLPPTTTIRYEPGVYGHILLPIFSEANVTNDIGQPGVSIAMFNEPSTCQGRTSFDTCTIPDTTYQLMDYSHPEACDPFYISMHASFIPEQDGVYEFGLASYGISDLYIDDVLVINNSADQVFGGMFFGKGSVEKRGVFEMVAGKQYTLRVEAGGASTNRLTGGHGLPIPGGACRLGGCVKIDPKESIQEAVKLARRCKTTFVVAGLNSDIEKEGRDRPTMDLPPFVDDLIDSVLAANPAAVVITQSGSPVAMPWRKSASSILHSWYGGSEAGNAVADVLFGRANPSGKLPVTFPAKLEDTPSYLSFGTDNGKILYAEDVFVGYRGYEARNTEVAFPFGHGLGYTIFAASSLTLTPLAKPTQISIDIKNTGGRAGAEVVRLYISFCATSTSKSRFLRPKRELKGYKKVSLQPSETKVVVMPISKYSTAVWDERRNSWCCERGLYRVSVVVGEEALQETFEIQNDEFWSGL</sequence>
<reference evidence="12 13" key="1">
    <citation type="submission" date="2013-03" db="EMBL/GenBank/DDBJ databases">
        <title>The Genome Sequence of Exophiala aquamarina CBS 119918.</title>
        <authorList>
            <consortium name="The Broad Institute Genomics Platform"/>
            <person name="Cuomo C."/>
            <person name="de Hoog S."/>
            <person name="Gorbushina A."/>
            <person name="Walker B."/>
            <person name="Young S.K."/>
            <person name="Zeng Q."/>
            <person name="Gargeya S."/>
            <person name="Fitzgerald M."/>
            <person name="Haas B."/>
            <person name="Abouelleil A."/>
            <person name="Allen A.W."/>
            <person name="Alvarado L."/>
            <person name="Arachchi H.M."/>
            <person name="Berlin A.M."/>
            <person name="Chapman S.B."/>
            <person name="Gainer-Dewar J."/>
            <person name="Goldberg J."/>
            <person name="Griggs A."/>
            <person name="Gujja S."/>
            <person name="Hansen M."/>
            <person name="Howarth C."/>
            <person name="Imamovic A."/>
            <person name="Ireland A."/>
            <person name="Larimer J."/>
            <person name="McCowan C."/>
            <person name="Murphy C."/>
            <person name="Pearson M."/>
            <person name="Poon T.W."/>
            <person name="Priest M."/>
            <person name="Roberts A."/>
            <person name="Saif S."/>
            <person name="Shea T."/>
            <person name="Sisk P."/>
            <person name="Sykes S."/>
            <person name="Wortman J."/>
            <person name="Nusbaum C."/>
            <person name="Birren B."/>
        </authorList>
    </citation>
    <scope>NUCLEOTIDE SEQUENCE [LARGE SCALE GENOMIC DNA]</scope>
    <source>
        <strain evidence="12 13">CBS 119918</strain>
    </source>
</reference>
<evidence type="ECO:0000256" key="1">
    <source>
        <dbReference type="ARBA" id="ARBA00000448"/>
    </source>
</evidence>
<keyword evidence="5 10" id="KW-0378">Hydrolase</keyword>
<dbReference type="SMART" id="SM00758">
    <property type="entry name" value="PA14"/>
    <property type="match status" value="1"/>
</dbReference>
<comment type="pathway">
    <text evidence="2 10">Glycan metabolism; cellulose degradation.</text>
</comment>
<dbReference type="Proteomes" id="UP000027920">
    <property type="component" value="Unassembled WGS sequence"/>
</dbReference>
<evidence type="ECO:0000256" key="8">
    <source>
        <dbReference type="ARBA" id="ARBA00023295"/>
    </source>
</evidence>
<dbReference type="Pfam" id="PF00933">
    <property type="entry name" value="Glyco_hydro_3"/>
    <property type="match status" value="1"/>
</dbReference>
<organism evidence="12 13">
    <name type="scientific">Exophiala aquamarina CBS 119918</name>
    <dbReference type="NCBI Taxonomy" id="1182545"/>
    <lineage>
        <taxon>Eukaryota</taxon>
        <taxon>Fungi</taxon>
        <taxon>Dikarya</taxon>
        <taxon>Ascomycota</taxon>
        <taxon>Pezizomycotina</taxon>
        <taxon>Eurotiomycetes</taxon>
        <taxon>Chaetothyriomycetidae</taxon>
        <taxon>Chaetothyriales</taxon>
        <taxon>Herpotrichiellaceae</taxon>
        <taxon>Exophiala</taxon>
    </lineage>
</organism>
<evidence type="ECO:0000256" key="2">
    <source>
        <dbReference type="ARBA" id="ARBA00004987"/>
    </source>
</evidence>
<dbReference type="OrthoDB" id="47059at2759"/>
<evidence type="ECO:0000256" key="5">
    <source>
        <dbReference type="ARBA" id="ARBA00022801"/>
    </source>
</evidence>
<dbReference type="InterPro" id="IPR019800">
    <property type="entry name" value="Glyco_hydro_3_AS"/>
</dbReference>
<comment type="catalytic activity">
    <reaction evidence="1 10">
        <text>Hydrolysis of terminal, non-reducing beta-D-glucosyl residues with release of beta-D-glucose.</text>
        <dbReference type="EC" id="3.2.1.21"/>
    </reaction>
</comment>
<name>A0A072PUU1_9EURO</name>
<dbReference type="PROSITE" id="PS00775">
    <property type="entry name" value="GLYCOSYL_HYDROL_F3"/>
    <property type="match status" value="1"/>
</dbReference>
<keyword evidence="13" id="KW-1185">Reference proteome</keyword>
<dbReference type="SUPFAM" id="SSF51445">
    <property type="entry name" value="(Trans)glycosidases"/>
    <property type="match status" value="1"/>
</dbReference>
<gene>
    <name evidence="12" type="ORF">A1O9_04114</name>
</gene>
<keyword evidence="7 10" id="KW-0119">Carbohydrate metabolism</keyword>
<dbReference type="InterPro" id="IPR017853">
    <property type="entry name" value="GH"/>
</dbReference>
<comment type="similarity">
    <text evidence="3 10">Belongs to the glycosyl hydrolase 3 family.</text>
</comment>
<dbReference type="SUPFAM" id="SSF52279">
    <property type="entry name" value="Beta-D-glucan exohydrolase, C-terminal domain"/>
    <property type="match status" value="1"/>
</dbReference>
<dbReference type="PROSITE" id="PS51820">
    <property type="entry name" value="PA14"/>
    <property type="match status" value="1"/>
</dbReference>
<evidence type="ECO:0000256" key="4">
    <source>
        <dbReference type="ARBA" id="ARBA00012744"/>
    </source>
</evidence>
<dbReference type="RefSeq" id="XP_013261860.1">
    <property type="nucleotide sequence ID" value="XM_013406406.1"/>
</dbReference>